<evidence type="ECO:0000313" key="1">
    <source>
        <dbReference type="EMBL" id="MBB4594072.1"/>
    </source>
</evidence>
<reference evidence="1 2" key="1">
    <citation type="submission" date="2020-08" db="EMBL/GenBank/DDBJ databases">
        <title>Studying the diversity of plant-associated saprophytic bacteria and their role in host health and plant-pathogen interactions.</title>
        <authorList>
            <person name="Potnis N."/>
        </authorList>
    </citation>
    <scope>NUCLEOTIDE SEQUENCE [LARGE SCALE GENOMIC DNA]</scope>
    <source>
        <strain evidence="1 2">F16</strain>
    </source>
</reference>
<comment type="caution">
    <text evidence="1">The sequence shown here is derived from an EMBL/GenBank/DDBJ whole genome shotgun (WGS) entry which is preliminary data.</text>
</comment>
<accession>A0ABR6JMP2</accession>
<evidence type="ECO:0000313" key="2">
    <source>
        <dbReference type="Proteomes" id="UP000554726"/>
    </source>
</evidence>
<proteinExistence type="predicted"/>
<gene>
    <name evidence="1" type="ORF">FHR60_002756</name>
</gene>
<sequence length="76" mass="7757">MHAGQGGLAGETSAAPVAVRVPAGTAALRRSARSDGGDATRLCGLPACAPRAPRWVGRPVLRMVGAVAITRWRSLP</sequence>
<dbReference type="EMBL" id="JACHNS010000004">
    <property type="protein sequence ID" value="MBB4594072.1"/>
    <property type="molecule type" value="Genomic_DNA"/>
</dbReference>
<name>A0ABR6JMP2_9XANT</name>
<organism evidence="1 2">
    <name type="scientific">Xanthomonas cannabis</name>
    <dbReference type="NCBI Taxonomy" id="1885674"/>
    <lineage>
        <taxon>Bacteria</taxon>
        <taxon>Pseudomonadati</taxon>
        <taxon>Pseudomonadota</taxon>
        <taxon>Gammaproteobacteria</taxon>
        <taxon>Lysobacterales</taxon>
        <taxon>Lysobacteraceae</taxon>
        <taxon>Xanthomonas</taxon>
    </lineage>
</organism>
<keyword evidence="2" id="KW-1185">Reference proteome</keyword>
<dbReference type="Proteomes" id="UP000554726">
    <property type="component" value="Unassembled WGS sequence"/>
</dbReference>
<protein>
    <submittedName>
        <fullName evidence="1">Uncharacterized protein</fullName>
    </submittedName>
</protein>